<evidence type="ECO:0000259" key="2">
    <source>
        <dbReference type="Pfam" id="PF07092"/>
    </source>
</evidence>
<dbReference type="Proteomes" id="UP000261420">
    <property type="component" value="Unplaced"/>
</dbReference>
<proteinExistence type="predicted"/>
<feature type="domain" description="Transmembrane protein 106 C-terminal" evidence="2">
    <location>
        <begin position="50"/>
        <end position="135"/>
    </location>
</feature>
<protein>
    <recommendedName>
        <fullName evidence="2">Transmembrane protein 106 C-terminal domain-containing protein</fullName>
    </recommendedName>
</protein>
<name>A0A3B4V0K0_SERDU</name>
<feature type="transmembrane region" description="Helical" evidence="1">
    <location>
        <begin position="32"/>
        <end position="49"/>
    </location>
</feature>
<organism evidence="3 4">
    <name type="scientific">Seriola dumerili</name>
    <name type="common">Greater amberjack</name>
    <name type="synonym">Caranx dumerili</name>
    <dbReference type="NCBI Taxonomy" id="41447"/>
    <lineage>
        <taxon>Eukaryota</taxon>
        <taxon>Metazoa</taxon>
        <taxon>Chordata</taxon>
        <taxon>Craniata</taxon>
        <taxon>Vertebrata</taxon>
        <taxon>Euteleostomi</taxon>
        <taxon>Actinopterygii</taxon>
        <taxon>Neopterygii</taxon>
        <taxon>Teleostei</taxon>
        <taxon>Neoteleostei</taxon>
        <taxon>Acanthomorphata</taxon>
        <taxon>Carangaria</taxon>
        <taxon>Carangiformes</taxon>
        <taxon>Carangidae</taxon>
        <taxon>Seriola</taxon>
    </lineage>
</organism>
<evidence type="ECO:0000313" key="4">
    <source>
        <dbReference type="Proteomes" id="UP000261420"/>
    </source>
</evidence>
<dbReference type="PANTHER" id="PTHR28556:SF6">
    <property type="entry name" value="TRANSMEMBRANE PROTEIN 106A"/>
    <property type="match status" value="1"/>
</dbReference>
<evidence type="ECO:0000313" key="3">
    <source>
        <dbReference type="Ensembl" id="ENSSDUP00000024224.1"/>
    </source>
</evidence>
<keyword evidence="4" id="KW-1185">Reference proteome</keyword>
<keyword evidence="1" id="KW-0812">Transmembrane</keyword>
<dbReference type="Ensembl" id="ENSSDUT00000024679.1">
    <property type="protein sequence ID" value="ENSSDUP00000024224.1"/>
    <property type="gene ID" value="ENSSDUG00000017595.1"/>
</dbReference>
<dbReference type="Pfam" id="PF07092">
    <property type="entry name" value="TMEM106"/>
    <property type="match status" value="1"/>
</dbReference>
<dbReference type="PANTHER" id="PTHR28556">
    <property type="entry name" value="TRANSMEMBRANE PROTEIN 106B"/>
    <property type="match status" value="1"/>
</dbReference>
<dbReference type="AlphaFoldDB" id="A0A3B4V0K0"/>
<keyword evidence="1" id="KW-1133">Transmembrane helix</keyword>
<evidence type="ECO:0000256" key="1">
    <source>
        <dbReference type="SAM" id="Phobius"/>
    </source>
</evidence>
<keyword evidence="1" id="KW-0472">Membrane</keyword>
<dbReference type="InterPro" id="IPR048509">
    <property type="entry name" value="TMEM106_C"/>
</dbReference>
<reference evidence="3" key="1">
    <citation type="submission" date="2025-08" db="UniProtKB">
        <authorList>
            <consortium name="Ensembl"/>
        </authorList>
    </citation>
    <scope>IDENTIFICATION</scope>
</reference>
<sequence>TEHPNKHTHTHTELVDVIPCNDQRLRPRHMKLCVAVSISVCLLVLFSLFPRSVLLSPVAVKSSFVYFIEDKVQINIKNVLNITNDNFAAVQAYNLTVQALNFDTVVETVSIKNVTSVKPLSIKTNICNVESVKLQTETAKCFLNKTCVYLPACLPVCVSSACPEPFLAICGRIGPPQPLGAPKLQVHPQYIWGELKLPVFIMCLVKHIYAQKLNVGYNQN</sequence>
<dbReference type="InterPro" id="IPR009790">
    <property type="entry name" value="TMEM106"/>
</dbReference>
<reference evidence="3" key="2">
    <citation type="submission" date="2025-09" db="UniProtKB">
        <authorList>
            <consortium name="Ensembl"/>
        </authorList>
    </citation>
    <scope>IDENTIFICATION</scope>
</reference>
<accession>A0A3B4V0K0</accession>